<organism evidence="1 2">
    <name type="scientific">Trifolium pratense</name>
    <name type="common">Red clover</name>
    <dbReference type="NCBI Taxonomy" id="57577"/>
    <lineage>
        <taxon>Eukaryota</taxon>
        <taxon>Viridiplantae</taxon>
        <taxon>Streptophyta</taxon>
        <taxon>Embryophyta</taxon>
        <taxon>Tracheophyta</taxon>
        <taxon>Spermatophyta</taxon>
        <taxon>Magnoliopsida</taxon>
        <taxon>eudicotyledons</taxon>
        <taxon>Gunneridae</taxon>
        <taxon>Pentapetalae</taxon>
        <taxon>rosids</taxon>
        <taxon>fabids</taxon>
        <taxon>Fabales</taxon>
        <taxon>Fabaceae</taxon>
        <taxon>Papilionoideae</taxon>
        <taxon>50 kb inversion clade</taxon>
        <taxon>NPAAA clade</taxon>
        <taxon>Hologalegina</taxon>
        <taxon>IRL clade</taxon>
        <taxon>Trifolieae</taxon>
        <taxon>Trifolium</taxon>
    </lineage>
</organism>
<dbReference type="EMBL" id="CASHSV030000823">
    <property type="protein sequence ID" value="CAJ2678802.1"/>
    <property type="molecule type" value="Genomic_DNA"/>
</dbReference>
<reference evidence="1" key="1">
    <citation type="submission" date="2023-10" db="EMBL/GenBank/DDBJ databases">
        <authorList>
            <person name="Rodriguez Cubillos JULIANA M."/>
            <person name="De Vega J."/>
        </authorList>
    </citation>
    <scope>NUCLEOTIDE SEQUENCE</scope>
</reference>
<protein>
    <submittedName>
        <fullName evidence="1">Uncharacterized protein</fullName>
    </submittedName>
</protein>
<dbReference type="Proteomes" id="UP001177021">
    <property type="component" value="Unassembled WGS sequence"/>
</dbReference>
<comment type="caution">
    <text evidence="1">The sequence shown here is derived from an EMBL/GenBank/DDBJ whole genome shotgun (WGS) entry which is preliminary data.</text>
</comment>
<accession>A0ACB0MA59</accession>
<sequence length="234" mass="26450">MHVAADTNFHSFSNTHRHALHNVSMDKIVQQDTFLSWFSQIDIPVDAYTLVAEEISECAYDMVYDEKYKDLSVLTIRVEFVVTRSAEDDDREDEENPSFEEDQEVMEVVEEENGLVGIEGEGDDEDDYDYEVDYGLEEVEEDMTAAEEYNWFTPAAKSCVEELDTVNVEEATQCNAALLSDSPTTFQQVRLNLQLKKTFQSYSSDAEHRGKVDAIEHAALAAACASTDRPTNLA</sequence>
<name>A0ACB0MA59_TRIPR</name>
<proteinExistence type="predicted"/>
<keyword evidence="2" id="KW-1185">Reference proteome</keyword>
<evidence type="ECO:0000313" key="1">
    <source>
        <dbReference type="EMBL" id="CAJ2678802.1"/>
    </source>
</evidence>
<evidence type="ECO:0000313" key="2">
    <source>
        <dbReference type="Proteomes" id="UP001177021"/>
    </source>
</evidence>
<gene>
    <name evidence="1" type="ORF">MILVUS5_LOCUS41030</name>
</gene>